<keyword evidence="2" id="KW-1185">Reference proteome</keyword>
<name>A0ACB9RMY7_9MYRT</name>
<dbReference type="Proteomes" id="UP001057402">
    <property type="component" value="Chromosome 3"/>
</dbReference>
<accession>A0ACB9RMY7</accession>
<organism evidence="1 2">
    <name type="scientific">Melastoma candidum</name>
    <dbReference type="NCBI Taxonomy" id="119954"/>
    <lineage>
        <taxon>Eukaryota</taxon>
        <taxon>Viridiplantae</taxon>
        <taxon>Streptophyta</taxon>
        <taxon>Embryophyta</taxon>
        <taxon>Tracheophyta</taxon>
        <taxon>Spermatophyta</taxon>
        <taxon>Magnoliopsida</taxon>
        <taxon>eudicotyledons</taxon>
        <taxon>Gunneridae</taxon>
        <taxon>Pentapetalae</taxon>
        <taxon>rosids</taxon>
        <taxon>malvids</taxon>
        <taxon>Myrtales</taxon>
        <taxon>Melastomataceae</taxon>
        <taxon>Melastomatoideae</taxon>
        <taxon>Melastomateae</taxon>
        <taxon>Melastoma</taxon>
    </lineage>
</organism>
<evidence type="ECO:0000313" key="2">
    <source>
        <dbReference type="Proteomes" id="UP001057402"/>
    </source>
</evidence>
<evidence type="ECO:0000313" key="1">
    <source>
        <dbReference type="EMBL" id="KAI4380368.1"/>
    </source>
</evidence>
<gene>
    <name evidence="1" type="ORF">MLD38_006566</name>
</gene>
<protein>
    <submittedName>
        <fullName evidence="1">Uncharacterized protein</fullName>
    </submittedName>
</protein>
<sequence length="139" mass="15551">MWNRRSSSPSWKRTLNVSTKYLVQDLNRGPNLPFEENSFDATTYVVSIDYLTKPLDVSKEISRELKPGGQAIMSFSSRCFWTKAISIWTSIGDTDHFLIVGAYSHYTGGFERPQVSDLSNSGPQKAISALFKRMSSSAG</sequence>
<comment type="caution">
    <text evidence="1">The sequence shown here is derived from an EMBL/GenBank/DDBJ whole genome shotgun (WGS) entry which is preliminary data.</text>
</comment>
<reference evidence="2" key="1">
    <citation type="journal article" date="2023" name="Front. Plant Sci.">
        <title>Chromosomal-level genome assembly of Melastoma candidum provides insights into trichome evolution.</title>
        <authorList>
            <person name="Zhong Y."/>
            <person name="Wu W."/>
            <person name="Sun C."/>
            <person name="Zou P."/>
            <person name="Liu Y."/>
            <person name="Dai S."/>
            <person name="Zhou R."/>
        </authorList>
    </citation>
    <scope>NUCLEOTIDE SEQUENCE [LARGE SCALE GENOMIC DNA]</scope>
</reference>
<proteinExistence type="predicted"/>
<dbReference type="EMBL" id="CM042882">
    <property type="protein sequence ID" value="KAI4380368.1"/>
    <property type="molecule type" value="Genomic_DNA"/>
</dbReference>